<dbReference type="AlphaFoldDB" id="A0A0F9RVQ8"/>
<sequence>MSDTFLDKFVSLADETEIPPEFVLWSGLMAVSCILGRNIYIDMGHFNIYPNVFCVLVAGSGKCRKSTAINLMEAIIRKVEPSPNIIGQKITPEALIKALKMMASNEDVILKGPKFEGCVIADELAVFLNKKVYDSGLGTLLIPLWDCRDIFEYRTIGRGAEVLEKIYFSLYAGTTISLLREAFPEKAIGDGLTSRILFVYSDIPGSPVPRPRITEKKKKSKEEIIRALMRIRILYGEMTFSKRAGEAYDEEYLNFYEKHPFYEDRYLSGYASRRMVHLLKLAMLFCISETEQLELRGEHIYSAIRLIEHLEESLPNVLKMVVASEKGDVLEIILLKIVKKGRITRSQLLQAMSHRVDAWELQQVIETLVQSDKIHIHAEGRVIMYIAGPG</sequence>
<gene>
    <name evidence="1" type="ORF">LCGC14_0848730</name>
</gene>
<protein>
    <recommendedName>
        <fullName evidence="2">DUF3987 domain-containing protein</fullName>
    </recommendedName>
</protein>
<evidence type="ECO:0000313" key="1">
    <source>
        <dbReference type="EMBL" id="KKN28976.1"/>
    </source>
</evidence>
<accession>A0A0F9RVQ8</accession>
<dbReference type="EMBL" id="LAZR01002520">
    <property type="protein sequence ID" value="KKN28976.1"/>
    <property type="molecule type" value="Genomic_DNA"/>
</dbReference>
<organism evidence="1">
    <name type="scientific">marine sediment metagenome</name>
    <dbReference type="NCBI Taxonomy" id="412755"/>
    <lineage>
        <taxon>unclassified sequences</taxon>
        <taxon>metagenomes</taxon>
        <taxon>ecological metagenomes</taxon>
    </lineage>
</organism>
<evidence type="ECO:0008006" key="2">
    <source>
        <dbReference type="Google" id="ProtNLM"/>
    </source>
</evidence>
<comment type="caution">
    <text evidence="1">The sequence shown here is derived from an EMBL/GenBank/DDBJ whole genome shotgun (WGS) entry which is preliminary data.</text>
</comment>
<reference evidence="1" key="1">
    <citation type="journal article" date="2015" name="Nature">
        <title>Complex archaea that bridge the gap between prokaryotes and eukaryotes.</title>
        <authorList>
            <person name="Spang A."/>
            <person name="Saw J.H."/>
            <person name="Jorgensen S.L."/>
            <person name="Zaremba-Niedzwiedzka K."/>
            <person name="Martijn J."/>
            <person name="Lind A.E."/>
            <person name="van Eijk R."/>
            <person name="Schleper C."/>
            <person name="Guy L."/>
            <person name="Ettema T.J."/>
        </authorList>
    </citation>
    <scope>NUCLEOTIDE SEQUENCE</scope>
</reference>
<proteinExistence type="predicted"/>
<dbReference type="InterPro" id="IPR025048">
    <property type="entry name" value="DUF3987"/>
</dbReference>
<name>A0A0F9RVQ8_9ZZZZ</name>
<dbReference type="Pfam" id="PF13148">
    <property type="entry name" value="DUF3987"/>
    <property type="match status" value="1"/>
</dbReference>